<evidence type="ECO:0000256" key="1">
    <source>
        <dbReference type="ARBA" id="ARBA00004123"/>
    </source>
</evidence>
<comment type="subcellular location">
    <subcellularLocation>
        <location evidence="1">Nucleus</location>
    </subcellularLocation>
</comment>
<dbReference type="InterPro" id="IPR047163">
    <property type="entry name" value="ASPP1/2"/>
</dbReference>
<dbReference type="InterPro" id="IPR036770">
    <property type="entry name" value="Ankyrin_rpt-contain_sf"/>
</dbReference>
<accession>A0A9Q0MPQ9</accession>
<dbReference type="Proteomes" id="UP001151699">
    <property type="component" value="Chromosome C"/>
</dbReference>
<feature type="domain" description="SH3" evidence="11">
    <location>
        <begin position="871"/>
        <end position="934"/>
    </location>
</feature>
<feature type="region of interest" description="Disordered" evidence="10">
    <location>
        <begin position="381"/>
        <end position="411"/>
    </location>
</feature>
<evidence type="ECO:0000259" key="11">
    <source>
        <dbReference type="PROSITE" id="PS50002"/>
    </source>
</evidence>
<dbReference type="GO" id="GO:0042981">
    <property type="term" value="P:regulation of apoptotic process"/>
    <property type="evidence" value="ECO:0007669"/>
    <property type="project" value="InterPro"/>
</dbReference>
<feature type="repeat" description="ANK" evidence="7">
    <location>
        <begin position="805"/>
        <end position="830"/>
    </location>
</feature>
<reference evidence="12" key="1">
    <citation type="submission" date="2022-07" db="EMBL/GenBank/DDBJ databases">
        <authorList>
            <person name="Trinca V."/>
            <person name="Uliana J.V.C."/>
            <person name="Torres T.T."/>
            <person name="Ward R.J."/>
            <person name="Monesi N."/>
        </authorList>
    </citation>
    <scope>NUCLEOTIDE SEQUENCE</scope>
    <source>
        <strain evidence="12">HSMRA1968</strain>
        <tissue evidence="12">Whole embryos</tissue>
    </source>
</reference>
<feature type="region of interest" description="Disordered" evidence="10">
    <location>
        <begin position="680"/>
        <end position="724"/>
    </location>
</feature>
<dbReference type="PANTHER" id="PTHR24131:SF10">
    <property type="entry name" value="ANKYRIN-REPEAT, SH3-DOMAIN, AND PROLINE-RICH-REGION CONTAINING PROTEIN, ISOFORM B"/>
    <property type="match status" value="1"/>
</dbReference>
<dbReference type="InterPro" id="IPR036028">
    <property type="entry name" value="SH3-like_dom_sf"/>
</dbReference>
<feature type="compositionally biased region" description="Polar residues" evidence="10">
    <location>
        <begin position="612"/>
        <end position="622"/>
    </location>
</feature>
<evidence type="ECO:0000256" key="6">
    <source>
        <dbReference type="ARBA" id="ARBA00023242"/>
    </source>
</evidence>
<dbReference type="Pfam" id="PF00018">
    <property type="entry name" value="SH3_1"/>
    <property type="match status" value="1"/>
</dbReference>
<evidence type="ECO:0000256" key="10">
    <source>
        <dbReference type="SAM" id="MobiDB-lite"/>
    </source>
</evidence>
<feature type="coiled-coil region" evidence="9">
    <location>
        <begin position="93"/>
        <end position="120"/>
    </location>
</feature>
<dbReference type="AlphaFoldDB" id="A0A9Q0MPQ9"/>
<dbReference type="SUPFAM" id="SSF50044">
    <property type="entry name" value="SH3-domain"/>
    <property type="match status" value="1"/>
</dbReference>
<evidence type="ECO:0000256" key="4">
    <source>
        <dbReference type="ARBA" id="ARBA00022737"/>
    </source>
</evidence>
<evidence type="ECO:0000256" key="3">
    <source>
        <dbReference type="ARBA" id="ARBA00022703"/>
    </source>
</evidence>
<dbReference type="EMBL" id="WJQU01000004">
    <property type="protein sequence ID" value="KAJ6635706.1"/>
    <property type="molecule type" value="Genomic_DNA"/>
</dbReference>
<protein>
    <submittedName>
        <fullName evidence="12">Apoptosis-stimulating of p53 protein 1</fullName>
    </submittedName>
</protein>
<name>A0A9Q0MPQ9_9DIPT</name>
<dbReference type="FunFam" id="1.25.40.20:FF:000008">
    <property type="entry name" value="Apoptosis-stimulating of p53 protein 2 isoform 1"/>
    <property type="match status" value="1"/>
</dbReference>
<dbReference type="InterPro" id="IPR001452">
    <property type="entry name" value="SH3_domain"/>
</dbReference>
<feature type="compositionally biased region" description="Basic and acidic residues" evidence="10">
    <location>
        <begin position="445"/>
        <end position="461"/>
    </location>
</feature>
<keyword evidence="2 8" id="KW-0728">SH3 domain</keyword>
<feature type="coiled-coil region" evidence="9">
    <location>
        <begin position="145"/>
        <end position="172"/>
    </location>
</feature>
<dbReference type="GO" id="GO:0002039">
    <property type="term" value="F:p53 binding"/>
    <property type="evidence" value="ECO:0007669"/>
    <property type="project" value="InterPro"/>
</dbReference>
<keyword evidence="9" id="KW-0175">Coiled coil</keyword>
<evidence type="ECO:0000313" key="12">
    <source>
        <dbReference type="EMBL" id="KAJ6635706.1"/>
    </source>
</evidence>
<dbReference type="InterPro" id="IPR002110">
    <property type="entry name" value="Ankyrin_rpt"/>
</dbReference>
<evidence type="ECO:0000256" key="7">
    <source>
        <dbReference type="PROSITE-ProRule" id="PRU00023"/>
    </source>
</evidence>
<dbReference type="OrthoDB" id="10038642at2759"/>
<keyword evidence="5 7" id="KW-0040">ANK repeat</keyword>
<feature type="region of interest" description="Disordered" evidence="10">
    <location>
        <begin position="571"/>
        <end position="595"/>
    </location>
</feature>
<dbReference type="SUPFAM" id="SSF48403">
    <property type="entry name" value="Ankyrin repeat"/>
    <property type="match status" value="1"/>
</dbReference>
<keyword evidence="6" id="KW-0539">Nucleus</keyword>
<evidence type="ECO:0000313" key="13">
    <source>
        <dbReference type="Proteomes" id="UP001151699"/>
    </source>
</evidence>
<keyword evidence="13" id="KW-1185">Reference proteome</keyword>
<evidence type="ECO:0000256" key="5">
    <source>
        <dbReference type="ARBA" id="ARBA00023043"/>
    </source>
</evidence>
<evidence type="ECO:0000256" key="8">
    <source>
        <dbReference type="PROSITE-ProRule" id="PRU00192"/>
    </source>
</evidence>
<dbReference type="PROSITE" id="PS50297">
    <property type="entry name" value="ANK_REP_REGION"/>
    <property type="match status" value="2"/>
</dbReference>
<comment type="caution">
    <text evidence="12">The sequence shown here is derived from an EMBL/GenBank/DDBJ whole genome shotgun (WGS) entry which is preliminary data.</text>
</comment>
<dbReference type="Gene3D" id="1.25.40.20">
    <property type="entry name" value="Ankyrin repeat-containing domain"/>
    <property type="match status" value="1"/>
</dbReference>
<dbReference type="SMART" id="SM00248">
    <property type="entry name" value="ANK"/>
    <property type="match status" value="2"/>
</dbReference>
<dbReference type="PROSITE" id="PS50088">
    <property type="entry name" value="ANK_REPEAT"/>
    <property type="match status" value="2"/>
</dbReference>
<feature type="region of interest" description="Disordered" evidence="10">
    <location>
        <begin position="609"/>
        <end position="629"/>
    </location>
</feature>
<feature type="compositionally biased region" description="Low complexity" evidence="10">
    <location>
        <begin position="687"/>
        <end position="706"/>
    </location>
</feature>
<keyword evidence="4" id="KW-0677">Repeat</keyword>
<dbReference type="PROSITE" id="PS50002">
    <property type="entry name" value="SH3"/>
    <property type="match status" value="1"/>
</dbReference>
<sequence length="942" mass="104141">MLSCVCRPVNSSLPKPPLAMAPQKRPSIVVTCEPRIATATIVTKKVPGRPSGAELKAMALRQQQQIDSQHQLLAAKEQRLRFLRAQEIRGAAAAAESERLRRLRERVEAQESKLRRLRALRGQVDLQKTYNVTLSNDLDSIRALFSEKEKELSLAVAKVEALTRQLEDLRRDRRGPLNLIPGNGTNNPSANGVSASVASVELEKLRRELMYRNQLSLQQDARLNLQREALQQRQAELRSVDQRILELQNRLHKKKASNLVHQSGNASQPLQQHQQQPIQNSIFNNTNGNIPILTTNSTVKPSNSVYPSQRIIPRGNIAAVEPYMHTPQKTTMKSAQHTQQKMMKPYHQQLFLDLTNLKQNGQLVNTNVNVNHISLADSDENKLARQKMHTKQNSKDLDGETGSDISPKKSDTKFQTLPYLAKYGLSKSASSGAIPYNTSMHQKQKSNESDSDKASESDGSAKVHQQLTVHSIPLNTINKSLAVPVANVTTNPVQYPNGNQENEIDKPTIKPKAKHQIPSGNLVVPPRKPISSVAPTTVIHAAKSVAQNPKVHMVAPNINTSVIVSAVANENDQNRPALPPKPSKQLDSESNGVSSVPTVVSVINKPPVTEPMQENQTTNAVSHQPADNLPIKARPLTIKKQPLSEQPRLRSMTSGIKPIQYTSRRIEMPPAFLFPEIEKGSLKDKSSSQSSSSSTVDETDKSTTSSMNGEENTHDVARRTRSSLSENGKVKLARRVSFDPLALLLDASLEGELELVKKTTMQVPNPSAANDEGITALHNAICAGHFAIVKFLVEYGCDVNAQDSDGWTPLHCAASCNNLEMVKFLVESGACLFAATLSDHETPAEKCEEDEEGFDGCSEYLYSIQEKLGILNNGEVSAVFAYDSQQPDELSFDVNDRLTILRKGDDSEREWWWARCAQGREGYVPRNLLGLYPRVPIQQPID</sequence>
<gene>
    <name evidence="12" type="primary">PPP1R13B</name>
    <name evidence="12" type="ORF">Bhyg_14292</name>
</gene>
<proteinExistence type="predicted"/>
<feature type="region of interest" description="Disordered" evidence="10">
    <location>
        <begin position="434"/>
        <end position="464"/>
    </location>
</feature>
<dbReference type="SMART" id="SM00326">
    <property type="entry name" value="SH3"/>
    <property type="match status" value="1"/>
</dbReference>
<dbReference type="Pfam" id="PF12796">
    <property type="entry name" value="Ank_2"/>
    <property type="match status" value="1"/>
</dbReference>
<dbReference type="GO" id="GO:0006915">
    <property type="term" value="P:apoptotic process"/>
    <property type="evidence" value="ECO:0007669"/>
    <property type="project" value="UniProtKB-KW"/>
</dbReference>
<evidence type="ECO:0000256" key="9">
    <source>
        <dbReference type="SAM" id="Coils"/>
    </source>
</evidence>
<dbReference type="PANTHER" id="PTHR24131">
    <property type="entry name" value="APOPTOSIS-STIMULATING OF P53 PROTEIN"/>
    <property type="match status" value="1"/>
</dbReference>
<dbReference type="GO" id="GO:0005634">
    <property type="term" value="C:nucleus"/>
    <property type="evidence" value="ECO:0007669"/>
    <property type="project" value="UniProtKB-SubCell"/>
</dbReference>
<keyword evidence="3" id="KW-0053">Apoptosis</keyword>
<evidence type="ECO:0000256" key="2">
    <source>
        <dbReference type="ARBA" id="ARBA00022443"/>
    </source>
</evidence>
<organism evidence="12 13">
    <name type="scientific">Pseudolycoriella hygida</name>
    <dbReference type="NCBI Taxonomy" id="35572"/>
    <lineage>
        <taxon>Eukaryota</taxon>
        <taxon>Metazoa</taxon>
        <taxon>Ecdysozoa</taxon>
        <taxon>Arthropoda</taxon>
        <taxon>Hexapoda</taxon>
        <taxon>Insecta</taxon>
        <taxon>Pterygota</taxon>
        <taxon>Neoptera</taxon>
        <taxon>Endopterygota</taxon>
        <taxon>Diptera</taxon>
        <taxon>Nematocera</taxon>
        <taxon>Sciaroidea</taxon>
        <taxon>Sciaridae</taxon>
        <taxon>Pseudolycoriella</taxon>
    </lineage>
</organism>
<feature type="repeat" description="ANK" evidence="7">
    <location>
        <begin position="772"/>
        <end position="804"/>
    </location>
</feature>